<dbReference type="AlphaFoldDB" id="A0A6C0JX18"/>
<proteinExistence type="predicted"/>
<evidence type="ECO:0000313" key="1">
    <source>
        <dbReference type="EMBL" id="QHU08284.1"/>
    </source>
</evidence>
<dbReference type="EMBL" id="MN740695">
    <property type="protein sequence ID" value="QHU08284.1"/>
    <property type="molecule type" value="Genomic_DNA"/>
</dbReference>
<organism evidence="1">
    <name type="scientific">viral metagenome</name>
    <dbReference type="NCBI Taxonomy" id="1070528"/>
    <lineage>
        <taxon>unclassified sequences</taxon>
        <taxon>metagenomes</taxon>
        <taxon>organismal metagenomes</taxon>
    </lineage>
</organism>
<sequence length="152" mass="17338">MTTKGKHNFKCFGKYGDGNHIGDCIHKDFPQSGAWMIAPSQYKKIEDLLAKYACLVSYARSKTPYVEVHPALQRYPKECDKVKDPNDDNWTHGFNSGMLAALRLINSIVMQDYKEILQIENGDPGIDPQDEDNITDVSFSYTAFEWFPHLDS</sequence>
<accession>A0A6C0JX18</accession>
<protein>
    <submittedName>
        <fullName evidence="1">Uncharacterized protein</fullName>
    </submittedName>
</protein>
<reference evidence="1" key="1">
    <citation type="journal article" date="2020" name="Nature">
        <title>Giant virus diversity and host interactions through global metagenomics.</title>
        <authorList>
            <person name="Schulz F."/>
            <person name="Roux S."/>
            <person name="Paez-Espino D."/>
            <person name="Jungbluth S."/>
            <person name="Walsh D.A."/>
            <person name="Denef V.J."/>
            <person name="McMahon K.D."/>
            <person name="Konstantinidis K.T."/>
            <person name="Eloe-Fadrosh E.A."/>
            <person name="Kyrpides N.C."/>
            <person name="Woyke T."/>
        </authorList>
    </citation>
    <scope>NUCLEOTIDE SEQUENCE</scope>
    <source>
        <strain evidence="1">GVMAG-S-1062768-28</strain>
    </source>
</reference>
<name>A0A6C0JX18_9ZZZZ</name>